<comment type="caution">
    <text evidence="1">The sequence shown here is derived from an EMBL/GenBank/DDBJ whole genome shotgun (WGS) entry which is preliminary data.</text>
</comment>
<organism evidence="1 2">
    <name type="scientific">Marinobacterium aestuariivivens</name>
    <dbReference type="NCBI Taxonomy" id="1698799"/>
    <lineage>
        <taxon>Bacteria</taxon>
        <taxon>Pseudomonadati</taxon>
        <taxon>Pseudomonadota</taxon>
        <taxon>Gammaproteobacteria</taxon>
        <taxon>Oceanospirillales</taxon>
        <taxon>Oceanospirillaceae</taxon>
        <taxon>Marinobacterium</taxon>
    </lineage>
</organism>
<evidence type="ECO:0000313" key="2">
    <source>
        <dbReference type="Proteomes" id="UP001596422"/>
    </source>
</evidence>
<proteinExistence type="predicted"/>
<keyword evidence="2" id="KW-1185">Reference proteome</keyword>
<name>A0ABW2A370_9GAMM</name>
<accession>A0ABW2A370</accession>
<protein>
    <submittedName>
        <fullName evidence="1">Uncharacterized protein</fullName>
    </submittedName>
</protein>
<gene>
    <name evidence="1" type="ORF">ACFQDL_18460</name>
</gene>
<evidence type="ECO:0000313" key="1">
    <source>
        <dbReference type="EMBL" id="MFC6671823.1"/>
    </source>
</evidence>
<dbReference type="RefSeq" id="WP_379910311.1">
    <property type="nucleotide sequence ID" value="NZ_JBHSWE010000001.1"/>
</dbReference>
<dbReference type="EMBL" id="JBHSWE010000001">
    <property type="protein sequence ID" value="MFC6671823.1"/>
    <property type="molecule type" value="Genomic_DNA"/>
</dbReference>
<reference evidence="2" key="1">
    <citation type="journal article" date="2019" name="Int. J. Syst. Evol. Microbiol.">
        <title>The Global Catalogue of Microorganisms (GCM) 10K type strain sequencing project: providing services to taxonomists for standard genome sequencing and annotation.</title>
        <authorList>
            <consortium name="The Broad Institute Genomics Platform"/>
            <consortium name="The Broad Institute Genome Sequencing Center for Infectious Disease"/>
            <person name="Wu L."/>
            <person name="Ma J."/>
        </authorList>
    </citation>
    <scope>NUCLEOTIDE SEQUENCE [LARGE SCALE GENOMIC DNA]</scope>
    <source>
        <strain evidence="2">NBRC 111756</strain>
    </source>
</reference>
<dbReference type="Proteomes" id="UP001596422">
    <property type="component" value="Unassembled WGS sequence"/>
</dbReference>
<sequence length="200" mass="21994">MNTHTLINKLHAIESGIEWAELKTLPDNAKLNIGSTGPLPAAELFNSRNSANTGVFSPVVYYAPGSKSGVLMLLNGREMAIVAALRDGNWVMINDLKHDHLETRKPVSNLRQMGVIIATACNEHCHEWLMLGKIDLYPTAELIANAAPLPNVLPCREVAEKVEVERAQAAFARRLANIKRRTSHLRSGDPEQMQLPTTTA</sequence>